<keyword evidence="3" id="KW-0378">Hydrolase</keyword>
<dbReference type="GO" id="GO:0008233">
    <property type="term" value="F:peptidase activity"/>
    <property type="evidence" value="ECO:0007669"/>
    <property type="project" value="UniProtKB-KW"/>
</dbReference>
<dbReference type="Proteomes" id="UP000237718">
    <property type="component" value="Unassembled WGS sequence"/>
</dbReference>
<protein>
    <submittedName>
        <fullName evidence="3">ClpP class serine protease</fullName>
    </submittedName>
</protein>
<dbReference type="CDD" id="cd07022">
    <property type="entry name" value="S49_Sppa_36K_type"/>
    <property type="match status" value="1"/>
</dbReference>
<dbReference type="SUPFAM" id="SSF52096">
    <property type="entry name" value="ClpP/crotonase"/>
    <property type="match status" value="1"/>
</dbReference>
<dbReference type="OrthoDB" id="266140at2"/>
<dbReference type="InterPro" id="IPR033855">
    <property type="entry name" value="Protein_C"/>
</dbReference>
<evidence type="ECO:0000259" key="2">
    <source>
        <dbReference type="Pfam" id="PF01343"/>
    </source>
</evidence>
<evidence type="ECO:0000313" key="4">
    <source>
        <dbReference type="Proteomes" id="UP000237718"/>
    </source>
</evidence>
<evidence type="ECO:0000256" key="1">
    <source>
        <dbReference type="ARBA" id="ARBA00008683"/>
    </source>
</evidence>
<dbReference type="Pfam" id="PF01343">
    <property type="entry name" value="Peptidase_S49"/>
    <property type="match status" value="1"/>
</dbReference>
<feature type="domain" description="Peptidase S49" evidence="2">
    <location>
        <begin position="132"/>
        <end position="280"/>
    </location>
</feature>
<dbReference type="EMBL" id="PVUF01000003">
    <property type="protein sequence ID" value="PRZ48699.1"/>
    <property type="molecule type" value="Genomic_DNA"/>
</dbReference>
<dbReference type="RefSeq" id="WP_106162743.1">
    <property type="nucleotide sequence ID" value="NZ_PVUF01000003.1"/>
</dbReference>
<comment type="similarity">
    <text evidence="1">Belongs to the peptidase S49 family.</text>
</comment>
<reference evidence="3 4" key="1">
    <citation type="submission" date="2018-03" db="EMBL/GenBank/DDBJ databases">
        <title>Genomic Encyclopedia of Archaeal and Bacterial Type Strains, Phase II (KMG-II): from individual species to whole genera.</title>
        <authorList>
            <person name="Goeker M."/>
        </authorList>
    </citation>
    <scope>NUCLEOTIDE SEQUENCE [LARGE SCALE GENOMIC DNA]</scope>
    <source>
        <strain evidence="3 4">DSM 25328</strain>
    </source>
</reference>
<dbReference type="GO" id="GO:0006508">
    <property type="term" value="P:proteolysis"/>
    <property type="evidence" value="ECO:0007669"/>
    <property type="project" value="UniProtKB-KW"/>
</dbReference>
<dbReference type="Gene3D" id="3.90.226.10">
    <property type="entry name" value="2-enoyl-CoA Hydratase, Chain A, domain 1"/>
    <property type="match status" value="1"/>
</dbReference>
<evidence type="ECO:0000313" key="3">
    <source>
        <dbReference type="EMBL" id="PRZ48699.1"/>
    </source>
</evidence>
<dbReference type="InterPro" id="IPR002142">
    <property type="entry name" value="Peptidase_S49"/>
</dbReference>
<gene>
    <name evidence="3" type="ORF">CLV89_1039</name>
</gene>
<organism evidence="3 4">
    <name type="scientific">Tritonibacter scottomollicae</name>
    <name type="common">Epibacterium scottomollicae</name>
    <dbReference type="NCBI Taxonomy" id="483013"/>
    <lineage>
        <taxon>Bacteria</taxon>
        <taxon>Pseudomonadati</taxon>
        <taxon>Pseudomonadota</taxon>
        <taxon>Alphaproteobacteria</taxon>
        <taxon>Rhodobacterales</taxon>
        <taxon>Paracoccaceae</taxon>
        <taxon>Tritonibacter</taxon>
    </lineage>
</organism>
<name>A0A2T1AJB7_TRISK</name>
<dbReference type="PANTHER" id="PTHR42987">
    <property type="entry name" value="PEPTIDASE S49"/>
    <property type="match status" value="1"/>
</dbReference>
<proteinExistence type="inferred from homology"/>
<keyword evidence="3" id="KW-0645">Protease</keyword>
<dbReference type="AlphaFoldDB" id="A0A2T1AJB7"/>
<sequence length="307" mass="31991">MSGATIGALFHGADLSIHDSGLGLLNQQIPTEAPDASTDLQALADVGVSIERGQRYAVHRGVAYVPVRGALTPNSGILERFLGWSNYHGVAETMTTLAASDEVRAAVMIFDTPGGSVLGVQAAVEAIRSCVAAKPVHALVHPLAASAGYWLASQCTEISATPGSWVGSVGTMLTSYQPVQPGEAGNQLYILTSEHAGAKRPDLSSDAGQATAMVRLNEMEAEFLAAVAQGRGIAAEDLPGRMSRSDDIKQGGDVFWNSDAVARGLVDQIETLPDFMARLSGLYAPKKSASSRAYLARAATARAQASL</sequence>
<dbReference type="PANTHER" id="PTHR42987:SF4">
    <property type="entry name" value="PROTEASE SOHB-RELATED"/>
    <property type="match status" value="1"/>
</dbReference>
<dbReference type="InterPro" id="IPR029045">
    <property type="entry name" value="ClpP/crotonase-like_dom_sf"/>
</dbReference>
<comment type="caution">
    <text evidence="3">The sequence shown here is derived from an EMBL/GenBank/DDBJ whole genome shotgun (WGS) entry which is preliminary data.</text>
</comment>
<accession>A0A2T1AJB7</accession>